<sequence>MRRGASLSEQQPARDQKINSRWAALSMIGGVGSWFGGGLLHRVLAIAHPSQAVKWSSEGFLDECRSTEYTPSFPLHILQLQSPHVFCHVLCVKSFDPVRAMEGRDTTMCWRLRAKRSRPSKFSLCRWRVVTRSCWSMPSSRRRGLRRFCSRTQLRKATVEEDEVPEQKGMAGPDPAILP</sequence>
<keyword evidence="3" id="KW-1185">Reference proteome</keyword>
<protein>
    <submittedName>
        <fullName evidence="2">Uncharacterized protein</fullName>
    </submittedName>
</protein>
<accession>A0AAN6UQE4</accession>
<evidence type="ECO:0000313" key="2">
    <source>
        <dbReference type="EMBL" id="KAK4136945.1"/>
    </source>
</evidence>
<dbReference type="AlphaFoldDB" id="A0AAN6UQE4"/>
<name>A0AAN6UQE4_9PEZI</name>
<dbReference type="EMBL" id="MU853403">
    <property type="protein sequence ID" value="KAK4136945.1"/>
    <property type="molecule type" value="Genomic_DNA"/>
</dbReference>
<gene>
    <name evidence="2" type="ORF">BT67DRAFT_439952</name>
</gene>
<reference evidence="2" key="2">
    <citation type="submission" date="2023-05" db="EMBL/GenBank/DDBJ databases">
        <authorList>
            <consortium name="Lawrence Berkeley National Laboratory"/>
            <person name="Steindorff A."/>
            <person name="Hensen N."/>
            <person name="Bonometti L."/>
            <person name="Westerberg I."/>
            <person name="Brannstrom I.O."/>
            <person name="Guillou S."/>
            <person name="Cros-Aarteil S."/>
            <person name="Calhoun S."/>
            <person name="Haridas S."/>
            <person name="Kuo A."/>
            <person name="Mondo S."/>
            <person name="Pangilinan J."/>
            <person name="Riley R."/>
            <person name="Labutti K."/>
            <person name="Andreopoulos B."/>
            <person name="Lipzen A."/>
            <person name="Chen C."/>
            <person name="Yanf M."/>
            <person name="Daum C."/>
            <person name="Ng V."/>
            <person name="Clum A."/>
            <person name="Ohm R."/>
            <person name="Martin F."/>
            <person name="Silar P."/>
            <person name="Natvig D."/>
            <person name="Lalanne C."/>
            <person name="Gautier V."/>
            <person name="Ament-Velasquez S.L."/>
            <person name="Kruys A."/>
            <person name="Hutchinson M.I."/>
            <person name="Powell A.J."/>
            <person name="Barry K."/>
            <person name="Miller A.N."/>
            <person name="Grigoriev I.V."/>
            <person name="Debuchy R."/>
            <person name="Gladieux P."/>
            <person name="Thoren M.H."/>
            <person name="Johannesson H."/>
        </authorList>
    </citation>
    <scope>NUCLEOTIDE SEQUENCE</scope>
    <source>
        <strain evidence="2">CBS 123565</strain>
    </source>
</reference>
<organism evidence="2 3">
    <name type="scientific">Trichocladium antarcticum</name>
    <dbReference type="NCBI Taxonomy" id="1450529"/>
    <lineage>
        <taxon>Eukaryota</taxon>
        <taxon>Fungi</taxon>
        <taxon>Dikarya</taxon>
        <taxon>Ascomycota</taxon>
        <taxon>Pezizomycotina</taxon>
        <taxon>Sordariomycetes</taxon>
        <taxon>Sordariomycetidae</taxon>
        <taxon>Sordariales</taxon>
        <taxon>Chaetomiaceae</taxon>
        <taxon>Trichocladium</taxon>
    </lineage>
</organism>
<comment type="caution">
    <text evidence="2">The sequence shown here is derived from an EMBL/GenBank/DDBJ whole genome shotgun (WGS) entry which is preliminary data.</text>
</comment>
<evidence type="ECO:0000256" key="1">
    <source>
        <dbReference type="SAM" id="MobiDB-lite"/>
    </source>
</evidence>
<reference evidence="2" key="1">
    <citation type="journal article" date="2023" name="Mol. Phylogenet. Evol.">
        <title>Genome-scale phylogeny and comparative genomics of the fungal order Sordariales.</title>
        <authorList>
            <person name="Hensen N."/>
            <person name="Bonometti L."/>
            <person name="Westerberg I."/>
            <person name="Brannstrom I.O."/>
            <person name="Guillou S."/>
            <person name="Cros-Aarteil S."/>
            <person name="Calhoun S."/>
            <person name="Haridas S."/>
            <person name="Kuo A."/>
            <person name="Mondo S."/>
            <person name="Pangilinan J."/>
            <person name="Riley R."/>
            <person name="LaButti K."/>
            <person name="Andreopoulos B."/>
            <person name="Lipzen A."/>
            <person name="Chen C."/>
            <person name="Yan M."/>
            <person name="Daum C."/>
            <person name="Ng V."/>
            <person name="Clum A."/>
            <person name="Steindorff A."/>
            <person name="Ohm R.A."/>
            <person name="Martin F."/>
            <person name="Silar P."/>
            <person name="Natvig D.O."/>
            <person name="Lalanne C."/>
            <person name="Gautier V."/>
            <person name="Ament-Velasquez S.L."/>
            <person name="Kruys A."/>
            <person name="Hutchinson M.I."/>
            <person name="Powell A.J."/>
            <person name="Barry K."/>
            <person name="Miller A.N."/>
            <person name="Grigoriev I.V."/>
            <person name="Debuchy R."/>
            <person name="Gladieux P."/>
            <person name="Hiltunen Thoren M."/>
            <person name="Johannesson H."/>
        </authorList>
    </citation>
    <scope>NUCLEOTIDE SEQUENCE</scope>
    <source>
        <strain evidence="2">CBS 123565</strain>
    </source>
</reference>
<evidence type="ECO:0000313" key="3">
    <source>
        <dbReference type="Proteomes" id="UP001304895"/>
    </source>
</evidence>
<feature type="region of interest" description="Disordered" evidence="1">
    <location>
        <begin position="159"/>
        <end position="179"/>
    </location>
</feature>
<dbReference type="Proteomes" id="UP001304895">
    <property type="component" value="Unassembled WGS sequence"/>
</dbReference>
<proteinExistence type="predicted"/>